<dbReference type="RefSeq" id="WP_169660029.1">
    <property type="nucleotide sequence ID" value="NZ_JABANE010000117.1"/>
</dbReference>
<dbReference type="InterPro" id="IPR008969">
    <property type="entry name" value="CarboxyPept-like_regulatory"/>
</dbReference>
<dbReference type="GO" id="GO:0009279">
    <property type="term" value="C:cell outer membrane"/>
    <property type="evidence" value="ECO:0007669"/>
    <property type="project" value="UniProtKB-SubCell"/>
</dbReference>
<evidence type="ECO:0000313" key="8">
    <source>
        <dbReference type="Proteomes" id="UP000576082"/>
    </source>
</evidence>
<dbReference type="InterPro" id="IPR041700">
    <property type="entry name" value="OMP_b-brl_3"/>
</dbReference>
<dbReference type="SUPFAM" id="SSF49464">
    <property type="entry name" value="Carboxypeptidase regulatory domain-like"/>
    <property type="match status" value="1"/>
</dbReference>
<dbReference type="Gene3D" id="2.60.40.1120">
    <property type="entry name" value="Carboxypeptidase-like, regulatory domain"/>
    <property type="match status" value="1"/>
</dbReference>
<dbReference type="InterPro" id="IPR036942">
    <property type="entry name" value="Beta-barrel_TonB_sf"/>
</dbReference>
<comment type="subcellular location">
    <subcellularLocation>
        <location evidence="1">Cell outer membrane</location>
    </subcellularLocation>
</comment>
<proteinExistence type="predicted"/>
<accession>A0A7X9RZX6</accession>
<sequence length="928" mass="104743">MKPIILLLLIISATTAWSQEILLQGKVTGGDNKEALVNALITISNEDNKYQVLSNLDGEYKITLKEAGKYKLEAMYLGYKNYASMVTVTPKTNQLDVILESMFTELNEVEIVGDVPVVIKEDTLQFSSNNYKTHEDATAEDLVSKIPGMDRDENGNVTSEGETVKKVLVDGKEFFGDDPKSAMQNLPAEMIDYVQVIDQKSDQAEFTGFDDGNRTKAINFVTKKDAKYAYFGKAEAGYGSDERYSAGGNINIFKGDQRISFTGLSNNVNQQGFMSDNLSSGGPRRRGGGRGRGNGSSNTMSAKSNGINTSHLLGTNYIDSWGEKIDVTGSYSYKLVDNVTDEASSTEYLVSESSNQIVDEILDIDSRKENHNFNFRMDYELSPKTSIRIRPSIKMENGNSANSSLSNTYLKDGTDLNSSDMKQFSTNNSADINNSFLIRHKLNDNGRTLTLDWKLYYHNDDTYQDVFTNINYFEGDNTENDSTAQRILGDTEKFRTSANLIFTEKLAKNLQLKLNYFQSWEKQDVNTRTYDIMDDANEGDFIEDLSNTFTSNQNIYRPEAGLLFKKDKINITTSLQYQYSALLNESIYPTQENTTTNFGHFLPSLSINYKFSRSKRLRFSYQKNVSLPNVTNLQSVVDYSDPLNISSGNPYLEGEESHVLRFNYRNFNIARKEMFFINLSATQTDNKVTQYTFIAENDTTINGVPVRKGASYTYPINLDGYINARGIMVYSKPINPIKTNISSMTMGSYTRNVGITNDITSFTYDKSLGQGIRLSSNISKRVDFNISSMWTYHWINNNANASLNGNYLHNNIRASINVEPIERLILNTSFTGNIYNGDDDLIQDNIYKWNAHIAYKMFKNRRGEARFSVSDILNQNSSISRTVTESSIQTSTYNVLPRYFMVSFIYRPKGKTNQKGFGDRGGRGPKPF</sequence>
<protein>
    <submittedName>
        <fullName evidence="7">TonB-dependent receptor</fullName>
    </submittedName>
</protein>
<keyword evidence="8" id="KW-1185">Reference proteome</keyword>
<keyword evidence="3" id="KW-0998">Cell outer membrane</keyword>
<feature type="signal peptide" evidence="5">
    <location>
        <begin position="1"/>
        <end position="18"/>
    </location>
</feature>
<name>A0A7X9RZX6_9BACT</name>
<dbReference type="Proteomes" id="UP000576082">
    <property type="component" value="Unassembled WGS sequence"/>
</dbReference>
<comment type="caution">
    <text evidence="7">The sequence shown here is derived from an EMBL/GenBank/DDBJ whole genome shotgun (WGS) entry which is preliminary data.</text>
</comment>
<evidence type="ECO:0000256" key="4">
    <source>
        <dbReference type="SAM" id="MobiDB-lite"/>
    </source>
</evidence>
<dbReference type="Pfam" id="PF14905">
    <property type="entry name" value="OMP_b-brl_3"/>
    <property type="match status" value="1"/>
</dbReference>
<organism evidence="7 8">
    <name type="scientific">Flammeovirga aprica JL-4</name>
    <dbReference type="NCBI Taxonomy" id="694437"/>
    <lineage>
        <taxon>Bacteria</taxon>
        <taxon>Pseudomonadati</taxon>
        <taxon>Bacteroidota</taxon>
        <taxon>Cytophagia</taxon>
        <taxon>Cytophagales</taxon>
        <taxon>Flammeovirgaceae</taxon>
        <taxon>Flammeovirga</taxon>
    </lineage>
</organism>
<dbReference type="EMBL" id="JABANE010000117">
    <property type="protein sequence ID" value="NME71823.1"/>
    <property type="molecule type" value="Genomic_DNA"/>
</dbReference>
<evidence type="ECO:0000313" key="7">
    <source>
        <dbReference type="EMBL" id="NME71823.1"/>
    </source>
</evidence>
<reference evidence="7 8" key="1">
    <citation type="submission" date="2020-04" db="EMBL/GenBank/DDBJ databases">
        <title>Flammeovirga sp. SR4, a novel species isolated from seawater.</title>
        <authorList>
            <person name="Wang X."/>
        </authorList>
    </citation>
    <scope>NUCLEOTIDE SEQUENCE [LARGE SCALE GENOMIC DNA]</scope>
    <source>
        <strain evidence="7 8">ATCC 23126</strain>
    </source>
</reference>
<evidence type="ECO:0000256" key="1">
    <source>
        <dbReference type="ARBA" id="ARBA00004442"/>
    </source>
</evidence>
<keyword evidence="7" id="KW-0675">Receptor</keyword>
<dbReference type="AlphaFoldDB" id="A0A7X9RZX6"/>
<keyword evidence="5" id="KW-0732">Signal</keyword>
<keyword evidence="2" id="KW-0472">Membrane</keyword>
<dbReference type="Gene3D" id="2.40.170.20">
    <property type="entry name" value="TonB-dependent receptor, beta-barrel domain"/>
    <property type="match status" value="1"/>
</dbReference>
<evidence type="ECO:0000256" key="3">
    <source>
        <dbReference type="ARBA" id="ARBA00023237"/>
    </source>
</evidence>
<evidence type="ECO:0000259" key="6">
    <source>
        <dbReference type="Pfam" id="PF14905"/>
    </source>
</evidence>
<feature type="chain" id="PRO_5031314882" evidence="5">
    <location>
        <begin position="19"/>
        <end position="928"/>
    </location>
</feature>
<dbReference type="SUPFAM" id="SSF56935">
    <property type="entry name" value="Porins"/>
    <property type="match status" value="1"/>
</dbReference>
<gene>
    <name evidence="7" type="ORF">HHU12_27910</name>
</gene>
<evidence type="ECO:0000256" key="5">
    <source>
        <dbReference type="SAM" id="SignalP"/>
    </source>
</evidence>
<evidence type="ECO:0000256" key="2">
    <source>
        <dbReference type="ARBA" id="ARBA00023136"/>
    </source>
</evidence>
<feature type="region of interest" description="Disordered" evidence="4">
    <location>
        <begin position="272"/>
        <end position="306"/>
    </location>
</feature>
<dbReference type="Pfam" id="PF13715">
    <property type="entry name" value="CarbopepD_reg_2"/>
    <property type="match status" value="1"/>
</dbReference>
<feature type="domain" description="Outer membrane protein beta-barrel" evidence="6">
    <location>
        <begin position="440"/>
        <end position="906"/>
    </location>
</feature>